<dbReference type="PANTHER" id="PTHR10606">
    <property type="entry name" value="6-PHOSPHOFRUCTO-2-KINASE/FRUCTOSE-2,6-BISPHOSPHATASE"/>
    <property type="match status" value="1"/>
</dbReference>
<dbReference type="PANTHER" id="PTHR10606:SF32">
    <property type="entry name" value="6-PHOSPHOFRUCTO-2-KINASE 1"/>
    <property type="match status" value="1"/>
</dbReference>
<protein>
    <submittedName>
        <fullName evidence="5">6-phosphofructo-2-kinase</fullName>
        <ecNumber evidence="5">2.7.1.105</ecNumber>
    </submittedName>
</protein>
<accession>A0ABQ9NY73</accession>
<dbReference type="PRINTS" id="PR00991">
    <property type="entry name" value="6PFRUCTKNASE"/>
</dbReference>
<dbReference type="Proteomes" id="UP001172684">
    <property type="component" value="Unassembled WGS sequence"/>
</dbReference>
<dbReference type="InterPro" id="IPR027417">
    <property type="entry name" value="P-loop_NTPase"/>
</dbReference>
<comment type="caution">
    <text evidence="5">The sequence shown here is derived from an EMBL/GenBank/DDBJ whole genome shotgun (WGS) entry which is preliminary data.</text>
</comment>
<name>A0ABQ9NY73_9PEZI</name>
<dbReference type="Pfam" id="PF01591">
    <property type="entry name" value="6PF2K"/>
    <property type="match status" value="1"/>
</dbReference>
<dbReference type="InterPro" id="IPR013078">
    <property type="entry name" value="His_Pase_superF_clade-1"/>
</dbReference>
<dbReference type="InterPro" id="IPR003094">
    <property type="entry name" value="6Pfruct_kin"/>
</dbReference>
<dbReference type="EMBL" id="JAPDRL010000015">
    <property type="protein sequence ID" value="KAJ9667062.1"/>
    <property type="molecule type" value="Genomic_DNA"/>
</dbReference>
<keyword evidence="1" id="KW-0547">Nucleotide-binding</keyword>
<dbReference type="SUPFAM" id="SSF52540">
    <property type="entry name" value="P-loop containing nucleoside triphosphate hydrolases"/>
    <property type="match status" value="1"/>
</dbReference>
<dbReference type="Gene3D" id="3.40.50.1240">
    <property type="entry name" value="Phosphoglycerate mutase-like"/>
    <property type="match status" value="1"/>
</dbReference>
<dbReference type="InterPro" id="IPR013079">
    <property type="entry name" value="6Phosfructo_kin"/>
</dbReference>
<feature type="domain" description="6-phosphofructo-2-kinase" evidence="4">
    <location>
        <begin position="60"/>
        <end position="298"/>
    </location>
</feature>
<evidence type="ECO:0000256" key="2">
    <source>
        <dbReference type="ARBA" id="ARBA00022840"/>
    </source>
</evidence>
<dbReference type="CDD" id="cd07067">
    <property type="entry name" value="HP_PGM_like"/>
    <property type="match status" value="1"/>
</dbReference>
<evidence type="ECO:0000313" key="5">
    <source>
        <dbReference type="EMBL" id="KAJ9667062.1"/>
    </source>
</evidence>
<dbReference type="Gene3D" id="3.40.50.300">
    <property type="entry name" value="P-loop containing nucleotide triphosphate hydrolases"/>
    <property type="match status" value="1"/>
</dbReference>
<evidence type="ECO:0000313" key="6">
    <source>
        <dbReference type="Proteomes" id="UP001172684"/>
    </source>
</evidence>
<keyword evidence="2" id="KW-0067">ATP-binding</keyword>
<dbReference type="PIRSF" id="PIRSF000709">
    <property type="entry name" value="6PFK_2-Ptase"/>
    <property type="match status" value="1"/>
</dbReference>
<dbReference type="GO" id="GO:0003873">
    <property type="term" value="F:6-phosphofructo-2-kinase activity"/>
    <property type="evidence" value="ECO:0007669"/>
    <property type="project" value="UniProtKB-EC"/>
</dbReference>
<dbReference type="EC" id="2.7.1.105" evidence="5"/>
<gene>
    <name evidence="5" type="primary">PFK26_1</name>
    <name evidence="5" type="ORF">H2201_002897</name>
</gene>
<proteinExistence type="predicted"/>
<reference evidence="5" key="1">
    <citation type="submission" date="2022-10" db="EMBL/GenBank/DDBJ databases">
        <title>Culturing micro-colonial fungi from biological soil crusts in the Mojave desert and describing Neophaeococcomyces mojavensis, and introducing the new genera and species Taxawa tesnikishii.</title>
        <authorList>
            <person name="Kurbessoian T."/>
            <person name="Stajich J.E."/>
        </authorList>
    </citation>
    <scope>NUCLEOTIDE SEQUENCE</scope>
    <source>
        <strain evidence="5">TK_1</strain>
    </source>
</reference>
<dbReference type="Pfam" id="PF00300">
    <property type="entry name" value="His_Phos_1"/>
    <property type="match status" value="1"/>
</dbReference>
<keyword evidence="6" id="KW-1185">Reference proteome</keyword>
<sequence>MLASYDSDSSRSSGYAVKAEKNASFQQPTVKPADLEVEKRQQRGPGTESPSERFAKRVGMDSKLVIVMVGLPARGKSYVTKKLCRYLTWLQYETRIFNVGERRRTIAGRPLDPTASKQYSKPTNSAATILDEPEHSASFFDPANAEAGRLRERVALDTLDDLLDYLLEEGGSIGLFDATNSTLDRRRLIVERVKERAGPELGVLFLESQCFDEALLEKNISLKLSGPDYIGQDPVAALKDFKKRVAMYEKKYAPIGDYEERNGLSFCQMIDVGRKFVTHKINGFLATQVVNYLQHFNLAPRQVWLTRHGESIDNIAGKIGGDSELSPYGVKFSRALSRFIDHERDRWTRRQQHRPLSDQCPLSDDKALDGPDDLNGLNCTEAKRFWVWTSMMQRSIQTAQFFDQDRYEVNHMRMLDDLNAGMLEGLTHEQVKELYADEYEQRQRDKLRYRYLGERGEGYLDVTNRLKSVILELERVHDHVLLIAPQSVTRILLAYCRGLKSEEITDLHVPLGTLYMLEPVSVLRLPADRQFEDMD</sequence>
<dbReference type="InterPro" id="IPR029033">
    <property type="entry name" value="His_PPase_superfam"/>
</dbReference>
<evidence type="ECO:0000256" key="3">
    <source>
        <dbReference type="SAM" id="MobiDB-lite"/>
    </source>
</evidence>
<evidence type="ECO:0000256" key="1">
    <source>
        <dbReference type="ARBA" id="ARBA00022741"/>
    </source>
</evidence>
<feature type="region of interest" description="Disordered" evidence="3">
    <location>
        <begin position="1"/>
        <end position="55"/>
    </location>
</feature>
<dbReference type="SMART" id="SM00855">
    <property type="entry name" value="PGAM"/>
    <property type="match status" value="1"/>
</dbReference>
<evidence type="ECO:0000259" key="4">
    <source>
        <dbReference type="Pfam" id="PF01591"/>
    </source>
</evidence>
<dbReference type="PROSITE" id="PS00175">
    <property type="entry name" value="PG_MUTASE"/>
    <property type="match status" value="1"/>
</dbReference>
<organism evidence="5 6">
    <name type="scientific">Coniosporium apollinis</name>
    <dbReference type="NCBI Taxonomy" id="61459"/>
    <lineage>
        <taxon>Eukaryota</taxon>
        <taxon>Fungi</taxon>
        <taxon>Dikarya</taxon>
        <taxon>Ascomycota</taxon>
        <taxon>Pezizomycotina</taxon>
        <taxon>Dothideomycetes</taxon>
        <taxon>Dothideomycetes incertae sedis</taxon>
        <taxon>Coniosporium</taxon>
    </lineage>
</organism>
<dbReference type="InterPro" id="IPR001345">
    <property type="entry name" value="PG/BPGM_mutase_AS"/>
</dbReference>
<feature type="compositionally biased region" description="Low complexity" evidence="3">
    <location>
        <begin position="1"/>
        <end position="13"/>
    </location>
</feature>
<keyword evidence="5" id="KW-0808">Transferase</keyword>
<dbReference type="SUPFAM" id="SSF53254">
    <property type="entry name" value="Phosphoglycerate mutase-like"/>
    <property type="match status" value="1"/>
</dbReference>